<feature type="region of interest" description="Disordered" evidence="1">
    <location>
        <begin position="76"/>
        <end position="102"/>
    </location>
</feature>
<gene>
    <name evidence="2" type="ORF">XENOCAPTIV_012656</name>
</gene>
<dbReference type="Proteomes" id="UP001434883">
    <property type="component" value="Unassembled WGS sequence"/>
</dbReference>
<dbReference type="EMBL" id="JAHRIN010078278">
    <property type="protein sequence ID" value="MEQ2219110.1"/>
    <property type="molecule type" value="Genomic_DNA"/>
</dbReference>
<comment type="caution">
    <text evidence="2">The sequence shown here is derived from an EMBL/GenBank/DDBJ whole genome shotgun (WGS) entry which is preliminary data.</text>
</comment>
<name>A0ABV0SFV7_9TELE</name>
<keyword evidence="3" id="KW-1185">Reference proteome</keyword>
<accession>A0ABV0SFV7</accession>
<feature type="region of interest" description="Disordered" evidence="1">
    <location>
        <begin position="239"/>
        <end position="260"/>
    </location>
</feature>
<sequence>RRAEEAREALTLGVQRVRLIQEQAQSVPQLKSKITKLETELLRYRIGCTCFSDASGHFSQPEESCDAKCLQRSVEGRAASDEEEDDRGLKKREKSCSLEEKNNLSHNHSCGDGCQKNTVHHPLSQSRLEHKKLTSTPADHTECCRTIGPEEEKKNGCGDFGKVKRPEDEAEKTRLSLLEDKLTDSLTFLLQLPNKNVSHMALEKIVMNSLGVCSKLDAAGSPLGLQVADTLCIHLTSSDLPKGTGEEDKEGRQSEEKHLLPPLGCQTNNINSLLISG</sequence>
<evidence type="ECO:0000313" key="3">
    <source>
        <dbReference type="Proteomes" id="UP001434883"/>
    </source>
</evidence>
<dbReference type="InterPro" id="IPR031601">
    <property type="entry name" value="CCD48"/>
</dbReference>
<protein>
    <submittedName>
        <fullName evidence="2">Uncharacterized protein</fullName>
    </submittedName>
</protein>
<evidence type="ECO:0000256" key="1">
    <source>
        <dbReference type="SAM" id="MobiDB-lite"/>
    </source>
</evidence>
<feature type="compositionally biased region" description="Basic and acidic residues" evidence="1">
    <location>
        <begin position="244"/>
        <end position="259"/>
    </location>
</feature>
<organism evidence="2 3">
    <name type="scientific">Xenoophorus captivus</name>
    <dbReference type="NCBI Taxonomy" id="1517983"/>
    <lineage>
        <taxon>Eukaryota</taxon>
        <taxon>Metazoa</taxon>
        <taxon>Chordata</taxon>
        <taxon>Craniata</taxon>
        <taxon>Vertebrata</taxon>
        <taxon>Euteleostomi</taxon>
        <taxon>Actinopterygii</taxon>
        <taxon>Neopterygii</taxon>
        <taxon>Teleostei</taxon>
        <taxon>Neoteleostei</taxon>
        <taxon>Acanthomorphata</taxon>
        <taxon>Ovalentaria</taxon>
        <taxon>Atherinomorphae</taxon>
        <taxon>Cyprinodontiformes</taxon>
        <taxon>Goodeidae</taxon>
        <taxon>Xenoophorus</taxon>
    </lineage>
</organism>
<proteinExistence type="predicted"/>
<dbReference type="Pfam" id="PF15799">
    <property type="entry name" value="CCD48"/>
    <property type="match status" value="1"/>
</dbReference>
<feature type="non-terminal residue" evidence="2">
    <location>
        <position position="1"/>
    </location>
</feature>
<reference evidence="2 3" key="1">
    <citation type="submission" date="2021-06" db="EMBL/GenBank/DDBJ databases">
        <authorList>
            <person name="Palmer J.M."/>
        </authorList>
    </citation>
    <scope>NUCLEOTIDE SEQUENCE [LARGE SCALE GENOMIC DNA]</scope>
    <source>
        <strain evidence="2 3">XC_2019</strain>
        <tissue evidence="2">Muscle</tissue>
    </source>
</reference>
<evidence type="ECO:0000313" key="2">
    <source>
        <dbReference type="EMBL" id="MEQ2219110.1"/>
    </source>
</evidence>